<keyword evidence="3" id="KW-0472">Membrane</keyword>
<keyword evidence="1 2" id="KW-0808">Transferase</keyword>
<organism evidence="4 5">
    <name type="scientific">Microbacterium faecale</name>
    <dbReference type="NCBI Taxonomy" id="1804630"/>
    <lineage>
        <taxon>Bacteria</taxon>
        <taxon>Bacillati</taxon>
        <taxon>Actinomycetota</taxon>
        <taxon>Actinomycetes</taxon>
        <taxon>Micrococcales</taxon>
        <taxon>Microbacteriaceae</taxon>
        <taxon>Microbacterium</taxon>
    </lineage>
</organism>
<reference evidence="4" key="2">
    <citation type="submission" date="2020-09" db="EMBL/GenBank/DDBJ databases">
        <authorList>
            <person name="Sun Q."/>
            <person name="Zhou Y."/>
        </authorList>
    </citation>
    <scope>NUCLEOTIDE SEQUENCE</scope>
    <source>
        <strain evidence="4">CGMCC 1.15152</strain>
    </source>
</reference>
<evidence type="ECO:0000313" key="4">
    <source>
        <dbReference type="EMBL" id="GGD45423.1"/>
    </source>
</evidence>
<feature type="transmembrane region" description="Helical" evidence="3">
    <location>
        <begin position="44"/>
        <end position="64"/>
    </location>
</feature>
<dbReference type="Proteomes" id="UP000633205">
    <property type="component" value="Unassembled WGS sequence"/>
</dbReference>
<gene>
    <name evidence="4" type="ORF">GCM10010915_28380</name>
</gene>
<name>A0A917DKS0_9MICO</name>
<keyword evidence="5" id="KW-1185">Reference proteome</keyword>
<evidence type="ECO:0000256" key="3">
    <source>
        <dbReference type="SAM" id="Phobius"/>
    </source>
</evidence>
<dbReference type="AlphaFoldDB" id="A0A917DKS0"/>
<dbReference type="InterPro" id="IPR048254">
    <property type="entry name" value="CDP_ALCOHOL_P_TRANSF_CS"/>
</dbReference>
<dbReference type="GO" id="GO:0016020">
    <property type="term" value="C:membrane"/>
    <property type="evidence" value="ECO:0007669"/>
    <property type="project" value="InterPro"/>
</dbReference>
<comment type="caution">
    <text evidence="4">The sequence shown here is derived from an EMBL/GenBank/DDBJ whole genome shotgun (WGS) entry which is preliminary data.</text>
</comment>
<comment type="similarity">
    <text evidence="2">Belongs to the CDP-alcohol phosphatidyltransferase class-I family.</text>
</comment>
<dbReference type="InterPro" id="IPR043130">
    <property type="entry name" value="CDP-OH_PTrfase_TM_dom"/>
</dbReference>
<dbReference type="InterPro" id="IPR000462">
    <property type="entry name" value="CDP-OH_P_trans"/>
</dbReference>
<feature type="transmembrane region" description="Helical" evidence="3">
    <location>
        <begin position="145"/>
        <end position="168"/>
    </location>
</feature>
<feature type="transmembrane region" description="Helical" evidence="3">
    <location>
        <begin position="70"/>
        <end position="96"/>
    </location>
</feature>
<feature type="transmembrane region" description="Helical" evidence="3">
    <location>
        <begin position="212"/>
        <end position="230"/>
    </location>
</feature>
<reference evidence="4" key="1">
    <citation type="journal article" date="2014" name="Int. J. Syst. Evol. Microbiol.">
        <title>Complete genome sequence of Corynebacterium casei LMG S-19264T (=DSM 44701T), isolated from a smear-ripened cheese.</title>
        <authorList>
            <consortium name="US DOE Joint Genome Institute (JGI-PGF)"/>
            <person name="Walter F."/>
            <person name="Albersmeier A."/>
            <person name="Kalinowski J."/>
            <person name="Ruckert C."/>
        </authorList>
    </citation>
    <scope>NUCLEOTIDE SEQUENCE</scope>
    <source>
        <strain evidence="4">CGMCC 1.15152</strain>
    </source>
</reference>
<evidence type="ECO:0000256" key="1">
    <source>
        <dbReference type="ARBA" id="ARBA00022679"/>
    </source>
</evidence>
<keyword evidence="3" id="KW-0812">Transmembrane</keyword>
<evidence type="ECO:0000256" key="2">
    <source>
        <dbReference type="RuleBase" id="RU003750"/>
    </source>
</evidence>
<dbReference type="RefSeq" id="WP_188713057.1">
    <property type="nucleotide sequence ID" value="NZ_BMHO01000002.1"/>
</dbReference>
<dbReference type="Gene3D" id="1.20.120.1760">
    <property type="match status" value="1"/>
</dbReference>
<dbReference type="EMBL" id="BMHO01000002">
    <property type="protein sequence ID" value="GGD45423.1"/>
    <property type="molecule type" value="Genomic_DNA"/>
</dbReference>
<dbReference type="GO" id="GO:0016780">
    <property type="term" value="F:phosphotransferase activity, for other substituted phosphate groups"/>
    <property type="evidence" value="ECO:0007669"/>
    <property type="project" value="InterPro"/>
</dbReference>
<proteinExistence type="inferred from homology"/>
<accession>A0A917DKS0</accession>
<dbReference type="Pfam" id="PF01066">
    <property type="entry name" value="CDP-OH_P_transf"/>
    <property type="match status" value="1"/>
</dbReference>
<sequence length="238" mass="25629">MTRVTLTRRNRVHELRAELRAAQKSGAGVPAYTRWINRRLARSVAPFAAAWGVTPNAVTFLSAALTVAGIAVLVFVPLSLAVGVAAAILLAAGYVLDSADGQVARLTRSAAPAGEWLDHVVDAFRTPLIHTGVAIAYYLHRPDEVWVMAIALAYALLSSGQFMSQILAEQLSARHGRSMVEASGRVKSLVLLPVDPGTLCWAFALWGTEAFAPLYALLFAANLVHTAASLRRKHRRLV</sequence>
<dbReference type="PROSITE" id="PS00379">
    <property type="entry name" value="CDP_ALCOHOL_P_TRANSF"/>
    <property type="match status" value="1"/>
</dbReference>
<protein>
    <submittedName>
        <fullName evidence="4">CDP-alcohol phosphatidyltransferase</fullName>
    </submittedName>
</protein>
<keyword evidence="3" id="KW-1133">Transmembrane helix</keyword>
<evidence type="ECO:0000313" key="5">
    <source>
        <dbReference type="Proteomes" id="UP000633205"/>
    </source>
</evidence>
<dbReference type="GO" id="GO:0008654">
    <property type="term" value="P:phospholipid biosynthetic process"/>
    <property type="evidence" value="ECO:0007669"/>
    <property type="project" value="InterPro"/>
</dbReference>